<name>A0ACB6RER5_9PLEO</name>
<comment type="caution">
    <text evidence="1">The sequence shown here is derived from an EMBL/GenBank/DDBJ whole genome shotgun (WGS) entry which is preliminary data.</text>
</comment>
<dbReference type="EMBL" id="MU003492">
    <property type="protein sequence ID" value="KAF2477798.1"/>
    <property type="molecule type" value="Genomic_DNA"/>
</dbReference>
<evidence type="ECO:0000313" key="2">
    <source>
        <dbReference type="Proteomes" id="UP000799755"/>
    </source>
</evidence>
<feature type="non-terminal residue" evidence="1">
    <location>
        <position position="1"/>
    </location>
</feature>
<protein>
    <submittedName>
        <fullName evidence="1">Uncharacterized protein</fullName>
    </submittedName>
</protein>
<proteinExistence type="predicted"/>
<dbReference type="Proteomes" id="UP000799755">
    <property type="component" value="Unassembled WGS sequence"/>
</dbReference>
<accession>A0ACB6RER5</accession>
<reference evidence="1" key="1">
    <citation type="journal article" date="2020" name="Stud. Mycol.">
        <title>101 Dothideomycetes genomes: a test case for predicting lifestyles and emergence of pathogens.</title>
        <authorList>
            <person name="Haridas S."/>
            <person name="Albert R."/>
            <person name="Binder M."/>
            <person name="Bloem J."/>
            <person name="Labutti K."/>
            <person name="Salamov A."/>
            <person name="Andreopoulos B."/>
            <person name="Baker S."/>
            <person name="Barry K."/>
            <person name="Bills G."/>
            <person name="Bluhm B."/>
            <person name="Cannon C."/>
            <person name="Castanera R."/>
            <person name="Culley D."/>
            <person name="Daum C."/>
            <person name="Ezra D."/>
            <person name="Gonzalez J."/>
            <person name="Henrissat B."/>
            <person name="Kuo A."/>
            <person name="Liang C."/>
            <person name="Lipzen A."/>
            <person name="Lutzoni F."/>
            <person name="Magnuson J."/>
            <person name="Mondo S."/>
            <person name="Nolan M."/>
            <person name="Ohm R."/>
            <person name="Pangilinan J."/>
            <person name="Park H.-J."/>
            <person name="Ramirez L."/>
            <person name="Alfaro M."/>
            <person name="Sun H."/>
            <person name="Tritt A."/>
            <person name="Yoshinaga Y."/>
            <person name="Zwiers L.-H."/>
            <person name="Turgeon B."/>
            <person name="Goodwin S."/>
            <person name="Spatafora J."/>
            <person name="Crous P."/>
            <person name="Grigoriev I."/>
        </authorList>
    </citation>
    <scope>NUCLEOTIDE SEQUENCE</scope>
    <source>
        <strain evidence="1">ATCC 200398</strain>
    </source>
</reference>
<gene>
    <name evidence="1" type="ORF">BDR25DRAFT_205673</name>
</gene>
<organism evidence="1 2">
    <name type="scientific">Lindgomyces ingoldianus</name>
    <dbReference type="NCBI Taxonomy" id="673940"/>
    <lineage>
        <taxon>Eukaryota</taxon>
        <taxon>Fungi</taxon>
        <taxon>Dikarya</taxon>
        <taxon>Ascomycota</taxon>
        <taxon>Pezizomycotina</taxon>
        <taxon>Dothideomycetes</taxon>
        <taxon>Pleosporomycetidae</taxon>
        <taxon>Pleosporales</taxon>
        <taxon>Lindgomycetaceae</taxon>
        <taxon>Lindgomyces</taxon>
    </lineage>
</organism>
<keyword evidence="2" id="KW-1185">Reference proteome</keyword>
<sequence length="124" mass="14192">KGVWEQNREKYRYSQAAHIGDCIKRGGQKNYSPHLLIFDLQKNQGIDQAFANVDLCGRGWLQALTLNSYHLPLNDEALGTMARNFEKWVQRHWPIWATVGATKLGLDGMRVEIEVVTHDSRTAK</sequence>
<evidence type="ECO:0000313" key="1">
    <source>
        <dbReference type="EMBL" id="KAF2477798.1"/>
    </source>
</evidence>